<protein>
    <submittedName>
        <fullName evidence="10">Aromatic ring-hydroxylating dioxygenase subunit alpha</fullName>
    </submittedName>
</protein>
<dbReference type="InterPro" id="IPR015881">
    <property type="entry name" value="ARHD_Rieske_2Fe_2S"/>
</dbReference>
<keyword evidence="4" id="KW-0560">Oxidoreductase</keyword>
<keyword evidence="7" id="KW-0520">NAD</keyword>
<keyword evidence="10" id="KW-0223">Dioxygenase</keyword>
<evidence type="ECO:0000256" key="6">
    <source>
        <dbReference type="ARBA" id="ARBA00023014"/>
    </source>
</evidence>
<gene>
    <name evidence="10" type="ORF">GCM10009547_19120</name>
</gene>
<proteinExistence type="predicted"/>
<keyword evidence="11" id="KW-1185">Reference proteome</keyword>
<dbReference type="Gene3D" id="2.102.10.10">
    <property type="entry name" value="Rieske [2Fe-2S] iron-sulphur domain"/>
    <property type="match status" value="1"/>
</dbReference>
<dbReference type="CDD" id="cd08882">
    <property type="entry name" value="RHO_alpha_C_MupW-like"/>
    <property type="match status" value="1"/>
</dbReference>
<evidence type="ECO:0000256" key="1">
    <source>
        <dbReference type="ARBA" id="ARBA00001962"/>
    </source>
</evidence>
<accession>A0ABN1GR94</accession>
<evidence type="ECO:0000256" key="3">
    <source>
        <dbReference type="ARBA" id="ARBA00022723"/>
    </source>
</evidence>
<evidence type="ECO:0000313" key="10">
    <source>
        <dbReference type="EMBL" id="GAA0617125.1"/>
    </source>
</evidence>
<feature type="region of interest" description="Disordered" evidence="8">
    <location>
        <begin position="1"/>
        <end position="43"/>
    </location>
</feature>
<reference evidence="10 11" key="1">
    <citation type="journal article" date="2019" name="Int. J. Syst. Evol. Microbiol.">
        <title>The Global Catalogue of Microorganisms (GCM) 10K type strain sequencing project: providing services to taxonomists for standard genome sequencing and annotation.</title>
        <authorList>
            <consortium name="The Broad Institute Genomics Platform"/>
            <consortium name="The Broad Institute Genome Sequencing Center for Infectious Disease"/>
            <person name="Wu L."/>
            <person name="Ma J."/>
        </authorList>
    </citation>
    <scope>NUCLEOTIDE SEQUENCE [LARGE SCALE GENOMIC DNA]</scope>
    <source>
        <strain evidence="10 11">JCM 10671</strain>
    </source>
</reference>
<dbReference type="PROSITE" id="PS51296">
    <property type="entry name" value="RIESKE"/>
    <property type="match status" value="1"/>
</dbReference>
<organism evidence="10 11">
    <name type="scientific">Sporichthya brevicatena</name>
    <dbReference type="NCBI Taxonomy" id="171442"/>
    <lineage>
        <taxon>Bacteria</taxon>
        <taxon>Bacillati</taxon>
        <taxon>Actinomycetota</taxon>
        <taxon>Actinomycetes</taxon>
        <taxon>Sporichthyales</taxon>
        <taxon>Sporichthyaceae</taxon>
        <taxon>Sporichthya</taxon>
    </lineage>
</organism>
<evidence type="ECO:0000256" key="7">
    <source>
        <dbReference type="ARBA" id="ARBA00023027"/>
    </source>
</evidence>
<dbReference type="Gene3D" id="3.90.380.10">
    <property type="entry name" value="Naphthalene 1,2-dioxygenase Alpha Subunit, Chain A, domain 1"/>
    <property type="match status" value="1"/>
</dbReference>
<dbReference type="EMBL" id="BAAAHE010000014">
    <property type="protein sequence ID" value="GAA0617125.1"/>
    <property type="molecule type" value="Genomic_DNA"/>
</dbReference>
<dbReference type="InterPro" id="IPR017941">
    <property type="entry name" value="Rieske_2Fe-2S"/>
</dbReference>
<dbReference type="SUPFAM" id="SSF55961">
    <property type="entry name" value="Bet v1-like"/>
    <property type="match status" value="1"/>
</dbReference>
<comment type="caution">
    <text evidence="10">The sequence shown here is derived from an EMBL/GenBank/DDBJ whole genome shotgun (WGS) entry which is preliminary data.</text>
</comment>
<evidence type="ECO:0000256" key="2">
    <source>
        <dbReference type="ARBA" id="ARBA00022714"/>
    </source>
</evidence>
<dbReference type="PROSITE" id="PS00570">
    <property type="entry name" value="RING_HYDROXYL_ALPHA"/>
    <property type="match status" value="1"/>
</dbReference>
<keyword evidence="5" id="KW-0408">Iron</keyword>
<dbReference type="InterPro" id="IPR015879">
    <property type="entry name" value="Ring_hydroxy_dOase_asu_C_dom"/>
</dbReference>
<dbReference type="PRINTS" id="PR00090">
    <property type="entry name" value="RNGDIOXGNASE"/>
</dbReference>
<dbReference type="InterPro" id="IPR036922">
    <property type="entry name" value="Rieske_2Fe-2S_sf"/>
</dbReference>
<evidence type="ECO:0000259" key="9">
    <source>
        <dbReference type="PROSITE" id="PS51296"/>
    </source>
</evidence>
<dbReference type="PANTHER" id="PTHR43756">
    <property type="entry name" value="CHOLINE MONOOXYGENASE, CHLOROPLASTIC"/>
    <property type="match status" value="1"/>
</dbReference>
<keyword evidence="6" id="KW-0411">Iron-sulfur</keyword>
<feature type="domain" description="Rieske" evidence="9">
    <location>
        <begin position="110"/>
        <end position="219"/>
    </location>
</feature>
<dbReference type="PANTHER" id="PTHR43756:SF5">
    <property type="entry name" value="CHOLINE MONOOXYGENASE, CHLOROPLASTIC"/>
    <property type="match status" value="1"/>
</dbReference>
<keyword evidence="3" id="KW-0479">Metal-binding</keyword>
<sequence length="499" mass="56364">MPLDRQRRPGRRRSRGPEPALRRTRGRGVGRGPRAPDRVPRSAAVTLPEQLRPPRGLTYQELLDADSHTVPETYRWNVPADLGLADIPISRYLSREAHEAEKERLWSRVWQIACREEQLPEVGDTFVYDIADRSFLIVRHAPGPDGLRAYPNACLHRGRALRDAPGRVAELQCSFHGFCWSLSGELERVPSSWDFPHVEPEKFSLPRVQLDTWGGFVFLNPDPNAESLAAYLGVLPELFTRWPLDQRYTRAHVTKVINANWKLVQEAFMESYHVVTTHPQLLPGFGDANSQYDIFGNVSRTISPRGVASPLIGWRPTEQQALDSALDVREDDPPVLVVPEGGTARQMLAEAARSALRPALGDAVEELCDAELVDSYFVNVFPNAHPWGAFNQIFYRFRPNGDDHRSALMEVQLLAPFAGERPPPAPEIRLGPDEPWRDAVEVLGSLARVFDQDEFNLEAVQRGLQSTARTGVLLSAYQESRIRHFHHLYEQWVPAGESR</sequence>
<evidence type="ECO:0000256" key="8">
    <source>
        <dbReference type="SAM" id="MobiDB-lite"/>
    </source>
</evidence>
<dbReference type="SUPFAM" id="SSF50022">
    <property type="entry name" value="ISP domain"/>
    <property type="match status" value="1"/>
</dbReference>
<evidence type="ECO:0000256" key="4">
    <source>
        <dbReference type="ARBA" id="ARBA00023002"/>
    </source>
</evidence>
<comment type="cofactor">
    <cofactor evidence="1">
        <name>Fe cation</name>
        <dbReference type="ChEBI" id="CHEBI:24875"/>
    </cofactor>
</comment>
<dbReference type="InterPro" id="IPR001663">
    <property type="entry name" value="Rng_hydr_dOase-A"/>
</dbReference>
<dbReference type="Pfam" id="PF00355">
    <property type="entry name" value="Rieske"/>
    <property type="match status" value="1"/>
</dbReference>
<keyword evidence="2" id="KW-0001">2Fe-2S</keyword>
<name>A0ABN1GR94_9ACTN</name>
<evidence type="ECO:0000313" key="11">
    <source>
        <dbReference type="Proteomes" id="UP001500957"/>
    </source>
</evidence>
<dbReference type="Pfam" id="PF00848">
    <property type="entry name" value="Ring_hydroxyl_A"/>
    <property type="match status" value="1"/>
</dbReference>
<dbReference type="Proteomes" id="UP001500957">
    <property type="component" value="Unassembled WGS sequence"/>
</dbReference>
<dbReference type="CDD" id="cd03469">
    <property type="entry name" value="Rieske_RO_Alpha_N"/>
    <property type="match status" value="1"/>
</dbReference>
<evidence type="ECO:0000256" key="5">
    <source>
        <dbReference type="ARBA" id="ARBA00023004"/>
    </source>
</evidence>
<dbReference type="GO" id="GO:0051213">
    <property type="term" value="F:dioxygenase activity"/>
    <property type="evidence" value="ECO:0007669"/>
    <property type="project" value="UniProtKB-KW"/>
</dbReference>